<feature type="compositionally biased region" description="Polar residues" evidence="1">
    <location>
        <begin position="121"/>
        <end position="140"/>
    </location>
</feature>
<keyword evidence="4" id="KW-1185">Reference proteome</keyword>
<protein>
    <recommendedName>
        <fullName evidence="5">Secreted protein</fullName>
    </recommendedName>
</protein>
<keyword evidence="2" id="KW-0732">Signal</keyword>
<accession>A0AAI9YXY4</accession>
<evidence type="ECO:0000256" key="2">
    <source>
        <dbReference type="SAM" id="SignalP"/>
    </source>
</evidence>
<evidence type="ECO:0000313" key="3">
    <source>
        <dbReference type="EMBL" id="KAK1527711.1"/>
    </source>
</evidence>
<feature type="chain" id="PRO_5042599195" description="Secreted protein" evidence="2">
    <location>
        <begin position="24"/>
        <end position="140"/>
    </location>
</feature>
<dbReference type="GeneID" id="85339682"/>
<comment type="caution">
    <text evidence="3">The sequence shown here is derived from an EMBL/GenBank/DDBJ whole genome shotgun (WGS) entry which is preliminary data.</text>
</comment>
<reference evidence="3 4" key="1">
    <citation type="submission" date="2016-10" db="EMBL/GenBank/DDBJ databases">
        <title>The genome sequence of Colletotrichum fioriniae PJ7.</title>
        <authorList>
            <person name="Baroncelli R."/>
        </authorList>
    </citation>
    <scope>NUCLEOTIDE SEQUENCE [LARGE SCALE GENOMIC DNA]</scope>
    <source>
        <strain evidence="3 4">IMI 309622</strain>
    </source>
</reference>
<feature type="signal peptide" evidence="2">
    <location>
        <begin position="1"/>
        <end position="23"/>
    </location>
</feature>
<dbReference type="RefSeq" id="XP_060314027.1">
    <property type="nucleotide sequence ID" value="XM_060456135.1"/>
</dbReference>
<gene>
    <name evidence="3" type="ORF">CCOS01_07973</name>
</gene>
<sequence length="140" mass="14956">CCCCCCCCCCLSHLLLFVTCGPAWEFKHSSPWCIAPIQLPYRRAPHRRQTNSLVPECSIRGAGNANPLPTPNSTKYNPSERCIGLTAAFSSSQILMGPEKRETQGSGPVLYSKAGCASRTGARTSPSAQSHFTNGDGSKA</sequence>
<dbReference type="AlphaFoldDB" id="A0AAI9YXY4"/>
<dbReference type="EMBL" id="MOOE01000007">
    <property type="protein sequence ID" value="KAK1527711.1"/>
    <property type="molecule type" value="Genomic_DNA"/>
</dbReference>
<evidence type="ECO:0000256" key="1">
    <source>
        <dbReference type="SAM" id="MobiDB-lite"/>
    </source>
</evidence>
<name>A0AAI9YXY4_9PEZI</name>
<proteinExistence type="predicted"/>
<dbReference type="Proteomes" id="UP001240678">
    <property type="component" value="Unassembled WGS sequence"/>
</dbReference>
<feature type="region of interest" description="Disordered" evidence="1">
    <location>
        <begin position="117"/>
        <end position="140"/>
    </location>
</feature>
<evidence type="ECO:0000313" key="4">
    <source>
        <dbReference type="Proteomes" id="UP001240678"/>
    </source>
</evidence>
<feature type="non-terminal residue" evidence="3">
    <location>
        <position position="1"/>
    </location>
</feature>
<evidence type="ECO:0008006" key="5">
    <source>
        <dbReference type="Google" id="ProtNLM"/>
    </source>
</evidence>
<organism evidence="3 4">
    <name type="scientific">Colletotrichum costaricense</name>
    <dbReference type="NCBI Taxonomy" id="1209916"/>
    <lineage>
        <taxon>Eukaryota</taxon>
        <taxon>Fungi</taxon>
        <taxon>Dikarya</taxon>
        <taxon>Ascomycota</taxon>
        <taxon>Pezizomycotina</taxon>
        <taxon>Sordariomycetes</taxon>
        <taxon>Hypocreomycetidae</taxon>
        <taxon>Glomerellales</taxon>
        <taxon>Glomerellaceae</taxon>
        <taxon>Colletotrichum</taxon>
        <taxon>Colletotrichum acutatum species complex</taxon>
    </lineage>
</organism>